<gene>
    <name evidence="9" type="ORF">CANCADRAFT_22510</name>
</gene>
<accession>A0A1E4TI87</accession>
<feature type="binding site" evidence="6">
    <location>
        <position position="63"/>
    </location>
    <ligand>
        <name>ATP</name>
        <dbReference type="ChEBI" id="CHEBI:30616"/>
    </ligand>
</feature>
<evidence type="ECO:0000259" key="8">
    <source>
        <dbReference type="PROSITE" id="PS50011"/>
    </source>
</evidence>
<evidence type="ECO:0000256" key="6">
    <source>
        <dbReference type="PROSITE-ProRule" id="PRU10141"/>
    </source>
</evidence>
<evidence type="ECO:0000256" key="4">
    <source>
        <dbReference type="ARBA" id="ARBA00047899"/>
    </source>
</evidence>
<protein>
    <recommendedName>
        <fullName evidence="1">non-specific serine/threonine protein kinase</fullName>
        <ecNumber evidence="1">2.7.11.1</ecNumber>
    </recommendedName>
</protein>
<evidence type="ECO:0000256" key="1">
    <source>
        <dbReference type="ARBA" id="ARBA00012513"/>
    </source>
</evidence>
<feature type="domain" description="Protein kinase" evidence="8">
    <location>
        <begin position="35"/>
        <end position="327"/>
    </location>
</feature>
<proteinExistence type="inferred from homology"/>
<dbReference type="OrthoDB" id="410920at2759"/>
<dbReference type="PROSITE" id="PS00108">
    <property type="entry name" value="PROTEIN_KINASE_ST"/>
    <property type="match status" value="1"/>
</dbReference>
<keyword evidence="3 6" id="KW-0067">ATP-binding</keyword>
<reference evidence="10" key="1">
    <citation type="submission" date="2016-02" db="EMBL/GenBank/DDBJ databases">
        <title>Comparative genomics of biotechnologically important yeasts.</title>
        <authorList>
            <consortium name="DOE Joint Genome Institute"/>
            <person name="Riley R."/>
            <person name="Haridas S."/>
            <person name="Wolfe K.H."/>
            <person name="Lopes M.R."/>
            <person name="Hittinger C.T."/>
            <person name="Goker M."/>
            <person name="Salamov A."/>
            <person name="Wisecaver J."/>
            <person name="Long T.M."/>
            <person name="Aerts A.L."/>
            <person name="Barry K."/>
            <person name="Choi C."/>
            <person name="Clum A."/>
            <person name="Coughlan A.Y."/>
            <person name="Deshpande S."/>
            <person name="Douglass A.P."/>
            <person name="Hanson S.J."/>
            <person name="Klenk H.-P."/>
            <person name="Labutti K."/>
            <person name="Lapidus A."/>
            <person name="Lindquist E."/>
            <person name="Lipzen A."/>
            <person name="Meier-Kolthoff J.P."/>
            <person name="Ohm R.A."/>
            <person name="Otillar R.P."/>
            <person name="Pangilinan J."/>
            <person name="Peng Y."/>
            <person name="Rokas A."/>
            <person name="Rosa C.A."/>
            <person name="Scheuner C."/>
            <person name="Sibirny A.A."/>
            <person name="Slot J.C."/>
            <person name="Stielow J.B."/>
            <person name="Sun H."/>
            <person name="Kurtzman C.P."/>
            <person name="Blackwell M."/>
            <person name="Jeffries T.W."/>
            <person name="Grigoriev I.V."/>
        </authorList>
    </citation>
    <scope>NUCLEOTIDE SEQUENCE [LARGE SCALE GENOMIC DNA]</scope>
    <source>
        <strain evidence="10">NRRL Y-17796</strain>
    </source>
</reference>
<keyword evidence="7" id="KW-0808">Transferase</keyword>
<dbReference type="PANTHER" id="PTHR24346">
    <property type="entry name" value="MAP/MICROTUBULE AFFINITY-REGULATING KINASE"/>
    <property type="match status" value="1"/>
</dbReference>
<dbReference type="EMBL" id="KV453841">
    <property type="protein sequence ID" value="ODV91453.1"/>
    <property type="molecule type" value="Genomic_DNA"/>
</dbReference>
<evidence type="ECO:0000256" key="7">
    <source>
        <dbReference type="RuleBase" id="RU000304"/>
    </source>
</evidence>
<evidence type="ECO:0000256" key="5">
    <source>
        <dbReference type="ARBA" id="ARBA00048679"/>
    </source>
</evidence>
<comment type="similarity">
    <text evidence="7">Belongs to the protein kinase superfamily.</text>
</comment>
<dbReference type="AlphaFoldDB" id="A0A1E4TI87"/>
<dbReference type="InterPro" id="IPR011009">
    <property type="entry name" value="Kinase-like_dom_sf"/>
</dbReference>
<name>A0A1E4TI87_9ASCO</name>
<dbReference type="GO" id="GO:0035556">
    <property type="term" value="P:intracellular signal transduction"/>
    <property type="evidence" value="ECO:0007669"/>
    <property type="project" value="TreeGrafter"/>
</dbReference>
<dbReference type="GO" id="GO:0005737">
    <property type="term" value="C:cytoplasm"/>
    <property type="evidence" value="ECO:0007669"/>
    <property type="project" value="TreeGrafter"/>
</dbReference>
<dbReference type="InterPro" id="IPR000719">
    <property type="entry name" value="Prot_kinase_dom"/>
</dbReference>
<comment type="catalytic activity">
    <reaction evidence="5">
        <text>L-seryl-[protein] + ATP = O-phospho-L-seryl-[protein] + ADP + H(+)</text>
        <dbReference type="Rhea" id="RHEA:17989"/>
        <dbReference type="Rhea" id="RHEA-COMP:9863"/>
        <dbReference type="Rhea" id="RHEA-COMP:11604"/>
        <dbReference type="ChEBI" id="CHEBI:15378"/>
        <dbReference type="ChEBI" id="CHEBI:29999"/>
        <dbReference type="ChEBI" id="CHEBI:30616"/>
        <dbReference type="ChEBI" id="CHEBI:83421"/>
        <dbReference type="ChEBI" id="CHEBI:456216"/>
        <dbReference type="EC" id="2.7.11.1"/>
    </reaction>
</comment>
<sequence length="341" mass="38361">MSSSDSTSELNTEDNLIGKTISTQKVGSSSEEIHLTTKKLIGRGAFSVVVLAEDDSSHLRAVKITQLKDIDESSRSRMKKAIFREIDILSELRTPGLTILLGYRNLDDSMVLVFPFASGGDLFELASNKYNLLTPLIIGRITAELATVVDFLHRSNVVHRDIKLENVLVSKSPEELESLASYTASELSQYPFPLIMLTDLGLARRIDPQDPLLSTRCGSEDYAAPELLMGRQYDGRQTDIWSIGVLLYALLERRLPFDPLPPEFTGGRVSKSKVAHRIARIEWSWVRLKYSDQQDHTWDDAKRIVESCLCRRDSRLKPADILNSEFCKNSLSVPLQYAEDI</sequence>
<keyword evidence="10" id="KW-1185">Reference proteome</keyword>
<keyword evidence="7" id="KW-0418">Kinase</keyword>
<evidence type="ECO:0000313" key="10">
    <source>
        <dbReference type="Proteomes" id="UP000095023"/>
    </source>
</evidence>
<evidence type="ECO:0000256" key="3">
    <source>
        <dbReference type="ARBA" id="ARBA00022840"/>
    </source>
</evidence>
<keyword evidence="7" id="KW-0723">Serine/threonine-protein kinase</keyword>
<dbReference type="SMART" id="SM00220">
    <property type="entry name" value="S_TKc"/>
    <property type="match status" value="1"/>
</dbReference>
<dbReference type="GO" id="GO:0004674">
    <property type="term" value="F:protein serine/threonine kinase activity"/>
    <property type="evidence" value="ECO:0007669"/>
    <property type="project" value="UniProtKB-KW"/>
</dbReference>
<dbReference type="GO" id="GO:0005524">
    <property type="term" value="F:ATP binding"/>
    <property type="evidence" value="ECO:0007669"/>
    <property type="project" value="UniProtKB-UniRule"/>
</dbReference>
<dbReference type="PROSITE" id="PS00107">
    <property type="entry name" value="PROTEIN_KINASE_ATP"/>
    <property type="match status" value="1"/>
</dbReference>
<dbReference type="Proteomes" id="UP000095023">
    <property type="component" value="Unassembled WGS sequence"/>
</dbReference>
<evidence type="ECO:0000256" key="2">
    <source>
        <dbReference type="ARBA" id="ARBA00022741"/>
    </source>
</evidence>
<dbReference type="Gene3D" id="1.10.510.10">
    <property type="entry name" value="Transferase(Phosphotransferase) domain 1"/>
    <property type="match status" value="1"/>
</dbReference>
<organism evidence="9 10">
    <name type="scientific">Tortispora caseinolytica NRRL Y-17796</name>
    <dbReference type="NCBI Taxonomy" id="767744"/>
    <lineage>
        <taxon>Eukaryota</taxon>
        <taxon>Fungi</taxon>
        <taxon>Dikarya</taxon>
        <taxon>Ascomycota</taxon>
        <taxon>Saccharomycotina</taxon>
        <taxon>Trigonopsidomycetes</taxon>
        <taxon>Trigonopsidales</taxon>
        <taxon>Trigonopsidaceae</taxon>
        <taxon>Tortispora</taxon>
    </lineage>
</organism>
<evidence type="ECO:0000313" key="9">
    <source>
        <dbReference type="EMBL" id="ODV91453.1"/>
    </source>
</evidence>
<dbReference type="SUPFAM" id="SSF56112">
    <property type="entry name" value="Protein kinase-like (PK-like)"/>
    <property type="match status" value="1"/>
</dbReference>
<dbReference type="PROSITE" id="PS50011">
    <property type="entry name" value="PROTEIN_KINASE_DOM"/>
    <property type="match status" value="1"/>
</dbReference>
<dbReference type="Pfam" id="PF00069">
    <property type="entry name" value="Pkinase"/>
    <property type="match status" value="1"/>
</dbReference>
<dbReference type="InterPro" id="IPR017441">
    <property type="entry name" value="Protein_kinase_ATP_BS"/>
</dbReference>
<comment type="catalytic activity">
    <reaction evidence="4">
        <text>L-threonyl-[protein] + ATP = O-phospho-L-threonyl-[protein] + ADP + H(+)</text>
        <dbReference type="Rhea" id="RHEA:46608"/>
        <dbReference type="Rhea" id="RHEA-COMP:11060"/>
        <dbReference type="Rhea" id="RHEA-COMP:11605"/>
        <dbReference type="ChEBI" id="CHEBI:15378"/>
        <dbReference type="ChEBI" id="CHEBI:30013"/>
        <dbReference type="ChEBI" id="CHEBI:30616"/>
        <dbReference type="ChEBI" id="CHEBI:61977"/>
        <dbReference type="ChEBI" id="CHEBI:456216"/>
        <dbReference type="EC" id="2.7.11.1"/>
    </reaction>
</comment>
<dbReference type="EC" id="2.7.11.1" evidence="1"/>
<dbReference type="PANTHER" id="PTHR24346:SF110">
    <property type="entry name" value="NON-SPECIFIC SERINE_THREONINE PROTEIN KINASE"/>
    <property type="match status" value="1"/>
</dbReference>
<keyword evidence="2 6" id="KW-0547">Nucleotide-binding</keyword>
<dbReference type="InterPro" id="IPR008271">
    <property type="entry name" value="Ser/Thr_kinase_AS"/>
</dbReference>